<evidence type="ECO:0000256" key="1">
    <source>
        <dbReference type="SAM" id="Phobius"/>
    </source>
</evidence>
<keyword evidence="3" id="KW-1185">Reference proteome</keyword>
<evidence type="ECO:0000313" key="3">
    <source>
        <dbReference type="Proteomes" id="UP000001822"/>
    </source>
</evidence>
<evidence type="ECO:0000313" key="2">
    <source>
        <dbReference type="EMBL" id="ABG60433.1"/>
    </source>
</evidence>
<sequence length="173" mass="20217">MKNIFEKYLPHLIVVVTLIAVYQFGISKTINLYNENQELEQRLNKALTADEEILKLNSEVRYLKKQLSEYTIDSVKNKEFIFHALAEFCKSTHVQLREFPVESVANKENYIIETNKIVAEGQYGDLLKLLHFIEFKGKIGRVSSVSFYTLRDHKKQKDILLMNIYIQTLGEVL</sequence>
<proteinExistence type="predicted"/>
<name>A0A6N4SV70_CYTH3</name>
<feature type="transmembrane region" description="Helical" evidence="1">
    <location>
        <begin position="12"/>
        <end position="33"/>
    </location>
</feature>
<keyword evidence="1" id="KW-0812">Transmembrane</keyword>
<protein>
    <submittedName>
        <fullName evidence="2">Uncharacterized protein</fullName>
    </submittedName>
</protein>
<dbReference type="KEGG" id="chu:CHU_3193"/>
<keyword evidence="1" id="KW-0472">Membrane</keyword>
<dbReference type="AlphaFoldDB" id="A0A6N4SV70"/>
<reference evidence="2 3" key="1">
    <citation type="journal article" date="2007" name="Appl. Environ. Microbiol.">
        <title>Genome sequence of the cellulolytic gliding bacterium Cytophaga hutchinsonii.</title>
        <authorList>
            <person name="Xie G."/>
            <person name="Bruce D.C."/>
            <person name="Challacombe J.F."/>
            <person name="Chertkov O."/>
            <person name="Detter J.C."/>
            <person name="Gilna P."/>
            <person name="Han C.S."/>
            <person name="Lucas S."/>
            <person name="Misra M."/>
            <person name="Myers G.L."/>
            <person name="Richardson P."/>
            <person name="Tapia R."/>
            <person name="Thayer N."/>
            <person name="Thompson L.S."/>
            <person name="Brettin T.S."/>
            <person name="Henrissat B."/>
            <person name="Wilson D.B."/>
            <person name="McBride M.J."/>
        </authorList>
    </citation>
    <scope>NUCLEOTIDE SEQUENCE [LARGE SCALE GENOMIC DNA]</scope>
    <source>
        <strain evidence="3">ATCC 33406 / DSM 1761 / CIP 103989 / NBRC 15051 / NCIMB 9469 / D465</strain>
    </source>
</reference>
<organism evidence="2 3">
    <name type="scientific">Cytophaga hutchinsonii (strain ATCC 33406 / DSM 1761 / CIP 103989 / NBRC 15051 / NCIMB 9469 / D465)</name>
    <dbReference type="NCBI Taxonomy" id="269798"/>
    <lineage>
        <taxon>Bacteria</taxon>
        <taxon>Pseudomonadati</taxon>
        <taxon>Bacteroidota</taxon>
        <taxon>Cytophagia</taxon>
        <taxon>Cytophagales</taxon>
        <taxon>Cytophagaceae</taxon>
        <taxon>Cytophaga</taxon>
    </lineage>
</organism>
<gene>
    <name evidence="2" type="ordered locus">CHU_3193</name>
</gene>
<dbReference type="OrthoDB" id="1343945at2"/>
<dbReference type="RefSeq" id="WP_011586543.1">
    <property type="nucleotide sequence ID" value="NC_008255.1"/>
</dbReference>
<dbReference type="EMBL" id="CP000383">
    <property type="protein sequence ID" value="ABG60433.1"/>
    <property type="molecule type" value="Genomic_DNA"/>
</dbReference>
<accession>A0A6N4SV70</accession>
<dbReference type="Proteomes" id="UP000001822">
    <property type="component" value="Chromosome"/>
</dbReference>
<keyword evidence="1" id="KW-1133">Transmembrane helix</keyword>